<gene>
    <name evidence="3" type="ORF">TTHERM_00862710</name>
</gene>
<evidence type="ECO:0000313" key="3">
    <source>
        <dbReference type="EMBL" id="EAR96795.1"/>
    </source>
</evidence>
<accession>Q23JR5</accession>
<dbReference type="eggNOG" id="ENOG502SU8Y">
    <property type="taxonomic scope" value="Eukaryota"/>
</dbReference>
<organism evidence="3 4">
    <name type="scientific">Tetrahymena thermophila (strain SB210)</name>
    <dbReference type="NCBI Taxonomy" id="312017"/>
    <lineage>
        <taxon>Eukaryota</taxon>
        <taxon>Sar</taxon>
        <taxon>Alveolata</taxon>
        <taxon>Ciliophora</taxon>
        <taxon>Intramacronucleata</taxon>
        <taxon>Oligohymenophorea</taxon>
        <taxon>Hymenostomatida</taxon>
        <taxon>Tetrahymenina</taxon>
        <taxon>Tetrahymenidae</taxon>
        <taxon>Tetrahymena</taxon>
    </lineage>
</organism>
<protein>
    <submittedName>
        <fullName evidence="3">Immobilization antigen</fullName>
    </submittedName>
</protein>
<dbReference type="SMART" id="SM01411">
    <property type="entry name" value="Ephrin_rec_like"/>
    <property type="match status" value="3"/>
</dbReference>
<feature type="compositionally biased region" description="Polar residues" evidence="1">
    <location>
        <begin position="457"/>
        <end position="466"/>
    </location>
</feature>
<dbReference type="HOGENOM" id="CLU_565635_0_0_1"/>
<feature type="region of interest" description="Disordered" evidence="1">
    <location>
        <begin position="379"/>
        <end position="466"/>
    </location>
</feature>
<dbReference type="AlphaFoldDB" id="Q23JR5"/>
<dbReference type="EMBL" id="GG662682">
    <property type="protein sequence ID" value="EAR96795.1"/>
    <property type="molecule type" value="Genomic_DNA"/>
</dbReference>
<evidence type="ECO:0000256" key="2">
    <source>
        <dbReference type="SAM" id="SignalP"/>
    </source>
</evidence>
<proteinExistence type="predicted"/>
<evidence type="ECO:0000256" key="1">
    <source>
        <dbReference type="SAM" id="MobiDB-lite"/>
    </source>
</evidence>
<feature type="signal peptide" evidence="2">
    <location>
        <begin position="1"/>
        <end position="17"/>
    </location>
</feature>
<dbReference type="RefSeq" id="XP_001017040.1">
    <property type="nucleotide sequence ID" value="XM_001017040.2"/>
</dbReference>
<feature type="chain" id="PRO_5004202233" evidence="2">
    <location>
        <begin position="18"/>
        <end position="483"/>
    </location>
</feature>
<dbReference type="Proteomes" id="UP000009168">
    <property type="component" value="Unassembled WGS sequence"/>
</dbReference>
<keyword evidence="4" id="KW-1185">Reference proteome</keyword>
<dbReference type="Gene3D" id="2.10.220.10">
    <property type="entry name" value="Hormone Receptor, Insulin-like Growth Factor Receptor 1, Chain A, domain 2"/>
    <property type="match status" value="1"/>
</dbReference>
<feature type="compositionally biased region" description="Low complexity" evidence="1">
    <location>
        <begin position="398"/>
        <end position="449"/>
    </location>
</feature>
<name>Q23JR5_TETTS</name>
<dbReference type="OrthoDB" id="10035969at2759"/>
<keyword evidence="2" id="KW-0732">Signal</keyword>
<evidence type="ECO:0000313" key="4">
    <source>
        <dbReference type="Proteomes" id="UP000009168"/>
    </source>
</evidence>
<dbReference type="GeneID" id="7838086"/>
<reference evidence="4" key="1">
    <citation type="journal article" date="2006" name="PLoS Biol.">
        <title>Macronuclear genome sequence of the ciliate Tetrahymena thermophila, a model eukaryote.</title>
        <authorList>
            <person name="Eisen J.A."/>
            <person name="Coyne R.S."/>
            <person name="Wu M."/>
            <person name="Wu D."/>
            <person name="Thiagarajan M."/>
            <person name="Wortman J.R."/>
            <person name="Badger J.H."/>
            <person name="Ren Q."/>
            <person name="Amedeo P."/>
            <person name="Jones K.M."/>
            <person name="Tallon L.J."/>
            <person name="Delcher A.L."/>
            <person name="Salzberg S.L."/>
            <person name="Silva J.C."/>
            <person name="Haas B.J."/>
            <person name="Majoros W.H."/>
            <person name="Farzad M."/>
            <person name="Carlton J.M."/>
            <person name="Smith R.K. Jr."/>
            <person name="Garg J."/>
            <person name="Pearlman R.E."/>
            <person name="Karrer K.M."/>
            <person name="Sun L."/>
            <person name="Manning G."/>
            <person name="Elde N.C."/>
            <person name="Turkewitz A.P."/>
            <person name="Asai D.J."/>
            <person name="Wilkes D.E."/>
            <person name="Wang Y."/>
            <person name="Cai H."/>
            <person name="Collins K."/>
            <person name="Stewart B.A."/>
            <person name="Lee S.R."/>
            <person name="Wilamowska K."/>
            <person name="Weinberg Z."/>
            <person name="Ruzzo W.L."/>
            <person name="Wloga D."/>
            <person name="Gaertig J."/>
            <person name="Frankel J."/>
            <person name="Tsao C.-C."/>
            <person name="Gorovsky M.A."/>
            <person name="Keeling P.J."/>
            <person name="Waller R.F."/>
            <person name="Patron N.J."/>
            <person name="Cherry J.M."/>
            <person name="Stover N.A."/>
            <person name="Krieger C.J."/>
            <person name="del Toro C."/>
            <person name="Ryder H.F."/>
            <person name="Williamson S.C."/>
            <person name="Barbeau R.A."/>
            <person name="Hamilton E.P."/>
            <person name="Orias E."/>
        </authorList>
    </citation>
    <scope>NUCLEOTIDE SEQUENCE [LARGE SCALE GENOMIC DNA]</scope>
    <source>
        <strain evidence="4">SB210</strain>
    </source>
</reference>
<dbReference type="KEGG" id="tet:TTHERM_00862710"/>
<dbReference type="InParanoid" id="Q23JR5"/>
<sequence length="483" mass="51413">MRKLCLILALFFISTLADTNLKCPPNSEIDFSGKCACLEGYYGNSADDCKQCPENTNSLKGQGLSYNTGPGINVSACKYCQKFYFVSKDATSDSAATCSKCENNSIAGIQQSYARKESEACDSCDEGYYWNTSDGKKVCKSCGDNGSTPSDPKNSGVDASQCNICTFNYYMTKSADKDAGKSAECVQCPPFSQSAKQSFVGSIENCRCFDRNAEELSSTVSSCQCKQGYAGEVAKNSSKDTIGCQIACGTNASYKDGKCTCNKGYYGKDASYGQTCQKCPDFAISTPCVGTDTCNTGKYGDVKQCYACIENYYGIEKAGGFGDDAHGAKCVPCPKNSYLSEGSLGWCQCFDKNASDLNWSVTECKCKYGYTGNVATSKDGPGCVKESDEPESTEKGDNNSGSSNSNNNSQSNGSNGNSGSSNNNNTNSGTSGNNNNNNSNNNNNNSGSTENKDKAQESQNADVKTSSKQLQVLAFMILFAILI</sequence>